<dbReference type="Proteomes" id="UP001500742">
    <property type="component" value="Unassembled WGS sequence"/>
</dbReference>
<evidence type="ECO:0000313" key="3">
    <source>
        <dbReference type="EMBL" id="GAA3959252.1"/>
    </source>
</evidence>
<dbReference type="RefSeq" id="WP_259090528.1">
    <property type="nucleotide sequence ID" value="NZ_BAAAZC010000004.1"/>
</dbReference>
<feature type="chain" id="PRO_5045946166" description="Vitellogenin II" evidence="2">
    <location>
        <begin position="27"/>
        <end position="300"/>
    </location>
</feature>
<reference evidence="4" key="1">
    <citation type="journal article" date="2019" name="Int. J. Syst. Evol. Microbiol.">
        <title>The Global Catalogue of Microorganisms (GCM) 10K type strain sequencing project: providing services to taxonomists for standard genome sequencing and annotation.</title>
        <authorList>
            <consortium name="The Broad Institute Genomics Platform"/>
            <consortium name="The Broad Institute Genome Sequencing Center for Infectious Disease"/>
            <person name="Wu L."/>
            <person name="Ma J."/>
        </authorList>
    </citation>
    <scope>NUCLEOTIDE SEQUENCE [LARGE SCALE GENOMIC DNA]</scope>
    <source>
        <strain evidence="4">JCM 16601</strain>
    </source>
</reference>
<keyword evidence="4" id="KW-1185">Reference proteome</keyword>
<evidence type="ECO:0000256" key="2">
    <source>
        <dbReference type="SAM" id="SignalP"/>
    </source>
</evidence>
<feature type="region of interest" description="Disordered" evidence="1">
    <location>
        <begin position="204"/>
        <end position="300"/>
    </location>
</feature>
<gene>
    <name evidence="3" type="ORF">GCM10022210_03380</name>
</gene>
<comment type="caution">
    <text evidence="3">The sequence shown here is derived from an EMBL/GenBank/DDBJ whole genome shotgun (WGS) entry which is preliminary data.</text>
</comment>
<evidence type="ECO:0008006" key="5">
    <source>
        <dbReference type="Google" id="ProtNLM"/>
    </source>
</evidence>
<proteinExistence type="predicted"/>
<dbReference type="EMBL" id="BAAAZC010000004">
    <property type="protein sequence ID" value="GAA3959252.1"/>
    <property type="molecule type" value="Genomic_DNA"/>
</dbReference>
<feature type="compositionally biased region" description="Low complexity" evidence="1">
    <location>
        <begin position="268"/>
        <end position="283"/>
    </location>
</feature>
<protein>
    <recommendedName>
        <fullName evidence="5">Vitellogenin II</fullName>
    </recommendedName>
</protein>
<evidence type="ECO:0000256" key="1">
    <source>
        <dbReference type="SAM" id="MobiDB-lite"/>
    </source>
</evidence>
<feature type="compositionally biased region" description="Low complexity" evidence="1">
    <location>
        <begin position="225"/>
        <end position="241"/>
    </location>
</feature>
<evidence type="ECO:0000313" key="4">
    <source>
        <dbReference type="Proteomes" id="UP001500742"/>
    </source>
</evidence>
<organism evidence="3 4">
    <name type="scientific">Mucilaginibacter dorajii</name>
    <dbReference type="NCBI Taxonomy" id="692994"/>
    <lineage>
        <taxon>Bacteria</taxon>
        <taxon>Pseudomonadati</taxon>
        <taxon>Bacteroidota</taxon>
        <taxon>Sphingobacteriia</taxon>
        <taxon>Sphingobacteriales</taxon>
        <taxon>Sphingobacteriaceae</taxon>
        <taxon>Mucilaginibacter</taxon>
    </lineage>
</organism>
<accession>A0ABP7P3V0</accession>
<feature type="compositionally biased region" description="Basic and acidic residues" evidence="1">
    <location>
        <begin position="246"/>
        <end position="255"/>
    </location>
</feature>
<feature type="signal peptide" evidence="2">
    <location>
        <begin position="1"/>
        <end position="26"/>
    </location>
</feature>
<sequence>MKRNITIGIFLISALALSSCSTQKLATVASNDDVYFSNAKAADEPVYATQPVYNQSDANYAAQQAEDDDDYFYYDDYASRINRFSYYSPFSYYDNLYYGYSNPYYNSGFGLDFNYGPYGYGYSPYGYGGWGLGSWGLGYGYGGWGLGYYNGWGSGYGGYYGGGYYGGGGRVGYVTVGTPRPVRGTGSPFSGTGQAAAYTRSVRPGVATGTPTRTGIGYVPGGRGNRTNTDNITRGNNNNNNASYSRDNRPVRQADTRPAFQPVERTQSSSPAPAPSSSSSSGSSSGGGGGGGGGGRPVRP</sequence>
<feature type="compositionally biased region" description="Gly residues" evidence="1">
    <location>
        <begin position="284"/>
        <end position="300"/>
    </location>
</feature>
<name>A0ABP7P3V0_9SPHI</name>
<dbReference type="PROSITE" id="PS51257">
    <property type="entry name" value="PROKAR_LIPOPROTEIN"/>
    <property type="match status" value="1"/>
</dbReference>
<keyword evidence="2" id="KW-0732">Signal</keyword>